<evidence type="ECO:0000313" key="2">
    <source>
        <dbReference type="EMBL" id="RDJ20294.1"/>
    </source>
</evidence>
<dbReference type="RefSeq" id="WP_114832100.1">
    <property type="nucleotide sequence ID" value="NZ_QQTO01000027.1"/>
</dbReference>
<dbReference type="GO" id="GO:0061504">
    <property type="term" value="P:cyclic threonylcarbamoyladenosine biosynthetic process"/>
    <property type="evidence" value="ECO:0007669"/>
    <property type="project" value="TreeGrafter"/>
</dbReference>
<keyword evidence="3" id="KW-1185">Reference proteome</keyword>
<organism evidence="2 3">
    <name type="scientific">Bosea caraganae</name>
    <dbReference type="NCBI Taxonomy" id="2763117"/>
    <lineage>
        <taxon>Bacteria</taxon>
        <taxon>Pseudomonadati</taxon>
        <taxon>Pseudomonadota</taxon>
        <taxon>Alphaproteobacteria</taxon>
        <taxon>Hyphomicrobiales</taxon>
        <taxon>Boseaceae</taxon>
        <taxon>Bosea</taxon>
    </lineage>
</organism>
<dbReference type="Proteomes" id="UP000255207">
    <property type="component" value="Unassembled WGS sequence"/>
</dbReference>
<evidence type="ECO:0000313" key="3">
    <source>
        <dbReference type="Proteomes" id="UP000255207"/>
    </source>
</evidence>
<name>A0A370KZ62_9HYPH</name>
<dbReference type="EMBL" id="QQTP01000020">
    <property type="protein sequence ID" value="RDJ20294.1"/>
    <property type="molecule type" value="Genomic_DNA"/>
</dbReference>
<comment type="caution">
    <text evidence="2">The sequence shown here is derived from an EMBL/GenBank/DDBJ whole genome shotgun (WGS) entry which is preliminary data.</text>
</comment>
<protein>
    <recommendedName>
        <fullName evidence="1">THIF-type NAD/FAD binding fold domain-containing protein</fullName>
    </recommendedName>
</protein>
<dbReference type="PANTHER" id="PTHR43267">
    <property type="entry name" value="TRNA THREONYLCARBAMOYLADENOSINE DEHYDRATASE"/>
    <property type="match status" value="1"/>
</dbReference>
<dbReference type="GO" id="GO:0008641">
    <property type="term" value="F:ubiquitin-like modifier activating enzyme activity"/>
    <property type="evidence" value="ECO:0007669"/>
    <property type="project" value="InterPro"/>
</dbReference>
<dbReference type="Pfam" id="PF00899">
    <property type="entry name" value="ThiF"/>
    <property type="match status" value="1"/>
</dbReference>
<dbReference type="OrthoDB" id="891532at2"/>
<reference evidence="3" key="1">
    <citation type="submission" date="2018-07" db="EMBL/GenBank/DDBJ databases">
        <authorList>
            <person name="Safronova V.I."/>
            <person name="Chirak E.R."/>
            <person name="Sazanova A.L."/>
        </authorList>
    </citation>
    <scope>NUCLEOTIDE SEQUENCE [LARGE SCALE GENOMIC DNA]</scope>
    <source>
        <strain evidence="3">RCAM04685</strain>
    </source>
</reference>
<gene>
    <name evidence="2" type="ORF">DWE98_25360</name>
</gene>
<dbReference type="GO" id="GO:0061503">
    <property type="term" value="F:tRNA threonylcarbamoyladenosine dehydratase"/>
    <property type="evidence" value="ECO:0007669"/>
    <property type="project" value="TreeGrafter"/>
</dbReference>
<dbReference type="PANTHER" id="PTHR43267:SF1">
    <property type="entry name" value="TRNA THREONYLCARBAMOYLADENOSINE DEHYDRATASE"/>
    <property type="match status" value="1"/>
</dbReference>
<sequence>MIWWLETPARARAERQSVADLAERVNWLRGVRWYLSEGAAFAVDFEIEHNGDSIPLTMTYAEFHPNAPPIVVPRDGSRLSIHQYGAGGNLCLEYRADNWETTITGAMMIESARRLIAGERDVDGPELPSAHAVSLGQSVRGSYFRFLLTLPIEERVKAIEAGQSIEIGIAEKHHAETFTVTIAEIDGVADARAWPAGIRETTKRGHAIRLPQAAAMPAATQVSIAELLGGLGLETLREQALADSGEMDLVLASDTEIAHFYAYDGSQKRYFGRSRILKVAAGSRLPEDYAVLSEKSVGIVGCGSLGSKLAAMLARAGVRKFTLVDDDVMFAANLVRNELGAGAAGVHKVDAVRSRLIEIAGTIDVTVRRVALGGQESADSIDSVMSALRACDVIIDATADAHCFNFCAAVAKESLKPFVWGEVFAGGIGGLVARVRSGHEPEPQAARNQINAWCNGHGVPAPLASFSAPYAAPTATGGPLVADDAEVAIIAGHLARLATDVLTRPEDSAFPAPAYAIGLRAAWIFSQPFETWPIELAGSDPWKVEQDPASVAESLALLRELMPTAFDGHDQSSK</sequence>
<dbReference type="InterPro" id="IPR045886">
    <property type="entry name" value="ThiF/MoeB/HesA"/>
</dbReference>
<dbReference type="InterPro" id="IPR035985">
    <property type="entry name" value="Ubiquitin-activating_enz"/>
</dbReference>
<dbReference type="Gene3D" id="3.40.50.720">
    <property type="entry name" value="NAD(P)-binding Rossmann-like Domain"/>
    <property type="match status" value="1"/>
</dbReference>
<feature type="domain" description="THIF-type NAD/FAD binding fold" evidence="1">
    <location>
        <begin position="287"/>
        <end position="425"/>
    </location>
</feature>
<dbReference type="AlphaFoldDB" id="A0A370KZ62"/>
<dbReference type="InterPro" id="IPR000594">
    <property type="entry name" value="ThiF_NAD_FAD-bd"/>
</dbReference>
<evidence type="ECO:0000259" key="1">
    <source>
        <dbReference type="Pfam" id="PF00899"/>
    </source>
</evidence>
<proteinExistence type="predicted"/>
<accession>A0A370KZ62</accession>
<dbReference type="SUPFAM" id="SSF69572">
    <property type="entry name" value="Activating enzymes of the ubiquitin-like proteins"/>
    <property type="match status" value="1"/>
</dbReference>